<dbReference type="PANTHER" id="PTHR12709">
    <property type="entry name" value="DNA-DIRECTED RNA POLYMERASE II, III"/>
    <property type="match status" value="1"/>
</dbReference>
<dbReference type="Gene3D" id="3.30.1490.120">
    <property type="entry name" value="RNA polymerase Rpb7-like, N-terminal domain"/>
    <property type="match status" value="1"/>
</dbReference>
<feature type="region of interest" description="Disordered" evidence="6">
    <location>
        <begin position="214"/>
        <end position="238"/>
    </location>
</feature>
<evidence type="ECO:0000256" key="3">
    <source>
        <dbReference type="ARBA" id="ARBA00022478"/>
    </source>
</evidence>
<dbReference type="SUPFAM" id="SSF50249">
    <property type="entry name" value="Nucleic acid-binding proteins"/>
    <property type="match status" value="1"/>
</dbReference>
<organism evidence="9">
    <name type="scientific">Phaffia rhodozyma</name>
    <name type="common">Yeast</name>
    <name type="synonym">Xanthophyllomyces dendrorhous</name>
    <dbReference type="NCBI Taxonomy" id="264483"/>
    <lineage>
        <taxon>Eukaryota</taxon>
        <taxon>Fungi</taxon>
        <taxon>Dikarya</taxon>
        <taxon>Basidiomycota</taxon>
        <taxon>Agaricomycotina</taxon>
        <taxon>Tremellomycetes</taxon>
        <taxon>Cystofilobasidiales</taxon>
        <taxon>Mrakiaceae</taxon>
        <taxon>Phaffia</taxon>
    </lineage>
</organism>
<name>A0A0F7SHU8_PHARH</name>
<dbReference type="PANTHER" id="PTHR12709:SF1">
    <property type="entry name" value="DNA-DIRECTED RNA POLYMERASE III SUBUNIT RPC8"/>
    <property type="match status" value="1"/>
</dbReference>
<dbReference type="CDD" id="cd04330">
    <property type="entry name" value="RNAP_III_Rpc25_N"/>
    <property type="match status" value="1"/>
</dbReference>
<dbReference type="InterPro" id="IPR012340">
    <property type="entry name" value="NA-bd_OB-fold"/>
</dbReference>
<dbReference type="SUPFAM" id="SSF88798">
    <property type="entry name" value="N-terminal, heterodimerisation domain of RBP7 (RpoE)"/>
    <property type="match status" value="1"/>
</dbReference>
<dbReference type="InterPro" id="IPR045113">
    <property type="entry name" value="Rpb7-like"/>
</dbReference>
<dbReference type="GO" id="GO:0005666">
    <property type="term" value="C:RNA polymerase III complex"/>
    <property type="evidence" value="ECO:0007669"/>
    <property type="project" value="TreeGrafter"/>
</dbReference>
<evidence type="ECO:0000256" key="2">
    <source>
        <dbReference type="ARBA" id="ARBA00009307"/>
    </source>
</evidence>
<comment type="similarity">
    <text evidence="2">Belongs to the eukaryotic RPB7/RPC8 RNA polymerase subunit family.</text>
</comment>
<protein>
    <submittedName>
        <fullName evidence="9">DNA-directed RNA polymerase subunit E</fullName>
    </submittedName>
</protein>
<evidence type="ECO:0000256" key="6">
    <source>
        <dbReference type="SAM" id="MobiDB-lite"/>
    </source>
</evidence>
<sequence>MFILSEVKDSVPIFPTNFGLPTHEAITSYLNKKYANKILQQVGFCLAVWDLVECGDGKVRWGDGAVWYKVKFNLLVFQPFSGEVLVGKVLSSTPDRIRISLGFFDDIYILISSLPADEFFFDPEDPDQPTGAHYWLVPLDEDAPSDSERTKLPILNNDMIRFRITASKFQEHEPRPPSERSKIVDGMAVPVDDDEDEQLPSWLLEATIAEQGLGVTGWWPAGDDEDQEEADELAMDES</sequence>
<dbReference type="EMBL" id="LN483345">
    <property type="protein sequence ID" value="CDZ98546.1"/>
    <property type="molecule type" value="Genomic_DNA"/>
</dbReference>
<feature type="domain" description="RNA polymerase Rpb7-like N-terminal" evidence="7">
    <location>
        <begin position="8"/>
        <end position="64"/>
    </location>
</feature>
<feature type="compositionally biased region" description="Acidic residues" evidence="6">
    <location>
        <begin position="222"/>
        <end position="238"/>
    </location>
</feature>
<dbReference type="Gene3D" id="2.40.50.140">
    <property type="entry name" value="Nucleic acid-binding proteins"/>
    <property type="match status" value="1"/>
</dbReference>
<evidence type="ECO:0000313" key="9">
    <source>
        <dbReference type="EMBL" id="CDZ98546.1"/>
    </source>
</evidence>
<evidence type="ECO:0000256" key="1">
    <source>
        <dbReference type="ARBA" id="ARBA00004123"/>
    </source>
</evidence>
<dbReference type="InterPro" id="IPR005576">
    <property type="entry name" value="Rpb7-like_N"/>
</dbReference>
<evidence type="ECO:0000256" key="5">
    <source>
        <dbReference type="ARBA" id="ARBA00023242"/>
    </source>
</evidence>
<accession>A0A0F7SHU8</accession>
<reference evidence="9" key="1">
    <citation type="submission" date="2014-08" db="EMBL/GenBank/DDBJ databases">
        <authorList>
            <person name="Sharma Rahul"/>
            <person name="Thines Marco"/>
        </authorList>
    </citation>
    <scope>NUCLEOTIDE SEQUENCE</scope>
</reference>
<dbReference type="InterPro" id="IPR036898">
    <property type="entry name" value="RNA_pol_Rpb7-like_N_sf"/>
</dbReference>
<proteinExistence type="inferred from homology"/>
<evidence type="ECO:0000259" key="7">
    <source>
        <dbReference type="Pfam" id="PF03876"/>
    </source>
</evidence>
<dbReference type="GO" id="GO:0006384">
    <property type="term" value="P:transcription initiation at RNA polymerase III promoter"/>
    <property type="evidence" value="ECO:0007669"/>
    <property type="project" value="TreeGrafter"/>
</dbReference>
<dbReference type="Pfam" id="PF03876">
    <property type="entry name" value="SHS2_Rpb7-N"/>
    <property type="match status" value="1"/>
</dbReference>
<comment type="subcellular location">
    <subcellularLocation>
        <location evidence="1">Nucleus</location>
    </subcellularLocation>
</comment>
<feature type="domain" description="RNA polymerase III subunit Rpc25" evidence="8">
    <location>
        <begin position="83"/>
        <end position="219"/>
    </location>
</feature>
<keyword evidence="3 9" id="KW-0240">DNA-directed RNA polymerase</keyword>
<dbReference type="InterPro" id="IPR013238">
    <property type="entry name" value="RNA_pol_III_Rbc25"/>
</dbReference>
<evidence type="ECO:0000259" key="8">
    <source>
        <dbReference type="Pfam" id="PF08292"/>
    </source>
</evidence>
<dbReference type="Pfam" id="PF08292">
    <property type="entry name" value="RNA_pol_Rbc25"/>
    <property type="match status" value="1"/>
</dbReference>
<keyword evidence="4" id="KW-0804">Transcription</keyword>
<keyword evidence="5" id="KW-0539">Nucleus</keyword>
<evidence type="ECO:0000256" key="4">
    <source>
        <dbReference type="ARBA" id="ARBA00023163"/>
    </source>
</evidence>
<dbReference type="AlphaFoldDB" id="A0A0F7SHU8"/>